<proteinExistence type="predicted"/>
<accession>A0A4Y2STB4</accession>
<comment type="caution">
    <text evidence="1">The sequence shown here is derived from an EMBL/GenBank/DDBJ whole genome shotgun (WGS) entry which is preliminary data.</text>
</comment>
<evidence type="ECO:0000313" key="1">
    <source>
        <dbReference type="EMBL" id="GBN91598.1"/>
    </source>
</evidence>
<dbReference type="EMBL" id="BGPR01023967">
    <property type="protein sequence ID" value="GBN91598.1"/>
    <property type="molecule type" value="Genomic_DNA"/>
</dbReference>
<reference evidence="1 2" key="1">
    <citation type="journal article" date="2019" name="Sci. Rep.">
        <title>Orb-weaving spider Araneus ventricosus genome elucidates the spidroin gene catalogue.</title>
        <authorList>
            <person name="Kono N."/>
            <person name="Nakamura H."/>
            <person name="Ohtoshi R."/>
            <person name="Moran D.A.P."/>
            <person name="Shinohara A."/>
            <person name="Yoshida Y."/>
            <person name="Fujiwara M."/>
            <person name="Mori M."/>
            <person name="Tomita M."/>
            <person name="Arakawa K."/>
        </authorList>
    </citation>
    <scope>NUCLEOTIDE SEQUENCE [LARGE SCALE GENOMIC DNA]</scope>
</reference>
<sequence length="86" mass="9677">MKKSRFPAMSLMVRKEFYRNKCMGWVAQPMSGFPDLATSAKRNMGSQKMARSSRVFLLGGEDAPRIMLDHSCDVMALPGKLYQESA</sequence>
<evidence type="ECO:0000313" key="2">
    <source>
        <dbReference type="Proteomes" id="UP000499080"/>
    </source>
</evidence>
<organism evidence="1 2">
    <name type="scientific">Araneus ventricosus</name>
    <name type="common">Orbweaver spider</name>
    <name type="synonym">Epeira ventricosa</name>
    <dbReference type="NCBI Taxonomy" id="182803"/>
    <lineage>
        <taxon>Eukaryota</taxon>
        <taxon>Metazoa</taxon>
        <taxon>Ecdysozoa</taxon>
        <taxon>Arthropoda</taxon>
        <taxon>Chelicerata</taxon>
        <taxon>Arachnida</taxon>
        <taxon>Araneae</taxon>
        <taxon>Araneomorphae</taxon>
        <taxon>Entelegynae</taxon>
        <taxon>Araneoidea</taxon>
        <taxon>Araneidae</taxon>
        <taxon>Araneus</taxon>
    </lineage>
</organism>
<name>A0A4Y2STB4_ARAVE</name>
<dbReference type="AlphaFoldDB" id="A0A4Y2STB4"/>
<dbReference type="Proteomes" id="UP000499080">
    <property type="component" value="Unassembled WGS sequence"/>
</dbReference>
<keyword evidence="2" id="KW-1185">Reference proteome</keyword>
<gene>
    <name evidence="1" type="ORF">AVEN_11813_1</name>
</gene>
<protein>
    <submittedName>
        <fullName evidence="1">Uncharacterized protein</fullName>
    </submittedName>
</protein>